<dbReference type="EMBL" id="AGNK02002776">
    <property type="status" value="NOT_ANNOTATED_CDS"/>
    <property type="molecule type" value="Genomic_DNA"/>
</dbReference>
<keyword evidence="3" id="KW-1185">Reference proteome</keyword>
<keyword evidence="1" id="KW-0472">Membrane</keyword>
<sequence length="44" mass="5183">MSRLADDMFFLTNQLNCFSYSMSFNIFMSFLSLLFLMGMLVLEL</sequence>
<dbReference type="Gramene" id="KQL03635">
    <property type="protein sequence ID" value="KQL03635"/>
    <property type="gene ID" value="SETIT_005436mg"/>
</dbReference>
<organism evidence="2 3">
    <name type="scientific">Setaria italica</name>
    <name type="common">Foxtail millet</name>
    <name type="synonym">Panicum italicum</name>
    <dbReference type="NCBI Taxonomy" id="4555"/>
    <lineage>
        <taxon>Eukaryota</taxon>
        <taxon>Viridiplantae</taxon>
        <taxon>Streptophyta</taxon>
        <taxon>Embryophyta</taxon>
        <taxon>Tracheophyta</taxon>
        <taxon>Spermatophyta</taxon>
        <taxon>Magnoliopsida</taxon>
        <taxon>Liliopsida</taxon>
        <taxon>Poales</taxon>
        <taxon>Poaceae</taxon>
        <taxon>PACMAD clade</taxon>
        <taxon>Panicoideae</taxon>
        <taxon>Panicodae</taxon>
        <taxon>Paniceae</taxon>
        <taxon>Cenchrinae</taxon>
        <taxon>Setaria</taxon>
    </lineage>
</organism>
<name>K3XU29_SETIT</name>
<feature type="transmembrane region" description="Helical" evidence="1">
    <location>
        <begin position="20"/>
        <end position="42"/>
    </location>
</feature>
<keyword evidence="1" id="KW-1133">Transmembrane helix</keyword>
<reference evidence="3" key="1">
    <citation type="journal article" date="2012" name="Nat. Biotechnol.">
        <title>Reference genome sequence of the model plant Setaria.</title>
        <authorList>
            <person name="Bennetzen J.L."/>
            <person name="Schmutz J."/>
            <person name="Wang H."/>
            <person name="Percifield R."/>
            <person name="Hawkins J."/>
            <person name="Pontaroli A.C."/>
            <person name="Estep M."/>
            <person name="Feng L."/>
            <person name="Vaughn J.N."/>
            <person name="Grimwood J."/>
            <person name="Jenkins J."/>
            <person name="Barry K."/>
            <person name="Lindquist E."/>
            <person name="Hellsten U."/>
            <person name="Deshpande S."/>
            <person name="Wang X."/>
            <person name="Wu X."/>
            <person name="Mitros T."/>
            <person name="Triplett J."/>
            <person name="Yang X."/>
            <person name="Ye C.Y."/>
            <person name="Mauro-Herrera M."/>
            <person name="Wang L."/>
            <person name="Li P."/>
            <person name="Sharma M."/>
            <person name="Sharma R."/>
            <person name="Ronald P.C."/>
            <person name="Panaud O."/>
            <person name="Kellogg E.A."/>
            <person name="Brutnell T.P."/>
            <person name="Doust A.N."/>
            <person name="Tuskan G.A."/>
            <person name="Rokhsar D."/>
            <person name="Devos K.M."/>
        </authorList>
    </citation>
    <scope>NUCLEOTIDE SEQUENCE [LARGE SCALE GENOMIC DNA]</scope>
    <source>
        <strain evidence="3">cv. Yugu1</strain>
    </source>
</reference>
<accession>K3XU29</accession>
<dbReference type="EnsemblPlants" id="KQL03635">
    <property type="protein sequence ID" value="KQL03635"/>
    <property type="gene ID" value="SETIT_005436mg"/>
</dbReference>
<dbReference type="InParanoid" id="K3XU29"/>
<evidence type="ECO:0000256" key="1">
    <source>
        <dbReference type="SAM" id="Phobius"/>
    </source>
</evidence>
<keyword evidence="1" id="KW-0812">Transmembrane</keyword>
<evidence type="ECO:0000313" key="3">
    <source>
        <dbReference type="Proteomes" id="UP000004995"/>
    </source>
</evidence>
<dbReference type="Proteomes" id="UP000004995">
    <property type="component" value="Unassembled WGS sequence"/>
</dbReference>
<proteinExistence type="predicted"/>
<protein>
    <submittedName>
        <fullName evidence="2">Uncharacterized protein</fullName>
    </submittedName>
</protein>
<dbReference type="AlphaFoldDB" id="K3XU29"/>
<reference evidence="2" key="2">
    <citation type="submission" date="2018-08" db="UniProtKB">
        <authorList>
            <consortium name="EnsemblPlants"/>
        </authorList>
    </citation>
    <scope>IDENTIFICATION</scope>
    <source>
        <strain evidence="2">Yugu1</strain>
    </source>
</reference>
<dbReference type="HOGENOM" id="CLU_3225549_0_0_1"/>
<evidence type="ECO:0000313" key="2">
    <source>
        <dbReference type="EnsemblPlants" id="KQL03635"/>
    </source>
</evidence>